<reference evidence="2" key="2">
    <citation type="submission" date="2020-12" db="EMBL/GenBank/DDBJ databases">
        <title>New Spironucleus salmonicida genome in near-complete chromosomes.</title>
        <authorList>
            <person name="Xu F."/>
            <person name="Kurt Z."/>
            <person name="Jimenez-Gonzalez A."/>
            <person name="Astvaldsson A."/>
            <person name="Andersson J.O."/>
            <person name="Svard S.G."/>
        </authorList>
    </citation>
    <scope>NUCLEOTIDE SEQUENCE</scope>
    <source>
        <strain evidence="2">ATCC 50377</strain>
    </source>
</reference>
<evidence type="ECO:0000313" key="1">
    <source>
        <dbReference type="EMBL" id="EST43661.1"/>
    </source>
</evidence>
<dbReference type="VEuPathDB" id="GiardiaDB:SS50377_20994"/>
<name>V6LJ10_9EUKA</name>
<organism evidence="1">
    <name type="scientific">Spironucleus salmonicida</name>
    <dbReference type="NCBI Taxonomy" id="348837"/>
    <lineage>
        <taxon>Eukaryota</taxon>
        <taxon>Metamonada</taxon>
        <taxon>Diplomonadida</taxon>
        <taxon>Hexamitidae</taxon>
        <taxon>Hexamitinae</taxon>
        <taxon>Spironucleus</taxon>
    </lineage>
</organism>
<sequence length="99" mass="11248">MNICASACFSKNRKLEEVQQYLISSIDKDIQEEIDKIGSELDQSVSEFVDLIGNQFPGYCVLTGNIIQPLKDKVSEINFREFSNYDAFLVAFLAEEDDI</sequence>
<evidence type="ECO:0000313" key="3">
    <source>
        <dbReference type="Proteomes" id="UP000018208"/>
    </source>
</evidence>
<accession>V6LJ10</accession>
<protein>
    <submittedName>
        <fullName evidence="1">Uncharacterized protein</fullName>
    </submittedName>
</protein>
<reference evidence="1 2" key="1">
    <citation type="journal article" date="2014" name="PLoS Genet.">
        <title>The Genome of Spironucleus salmonicida Highlights a Fish Pathogen Adapted to Fluctuating Environments.</title>
        <authorList>
            <person name="Xu F."/>
            <person name="Jerlstrom-Hultqvist J."/>
            <person name="Einarsson E."/>
            <person name="Astvaldsson A."/>
            <person name="Svard S.G."/>
            <person name="Andersson J.O."/>
        </authorList>
    </citation>
    <scope>NUCLEOTIDE SEQUENCE</scope>
    <source>
        <strain evidence="2">ATCC 50377</strain>
    </source>
</reference>
<dbReference type="AlphaFoldDB" id="V6LJ10"/>
<dbReference type="Proteomes" id="UP000018208">
    <property type="component" value="Unassembled WGS sequence"/>
</dbReference>
<gene>
    <name evidence="1" type="ORF">SS50377_16704</name>
    <name evidence="2" type="ORF">SS50377_20994</name>
</gene>
<dbReference type="EMBL" id="AUWU02000001">
    <property type="protein sequence ID" value="KAH0577640.1"/>
    <property type="molecule type" value="Genomic_DNA"/>
</dbReference>
<evidence type="ECO:0000313" key="2">
    <source>
        <dbReference type="EMBL" id="KAH0577640.1"/>
    </source>
</evidence>
<proteinExistence type="predicted"/>
<keyword evidence="3" id="KW-1185">Reference proteome</keyword>
<dbReference type="EMBL" id="KI546135">
    <property type="protein sequence ID" value="EST43661.1"/>
    <property type="molecule type" value="Genomic_DNA"/>
</dbReference>